<dbReference type="AlphaFoldDB" id="A0AAP9DTQ7"/>
<protein>
    <submittedName>
        <fullName evidence="3">VOC family protein</fullName>
    </submittedName>
</protein>
<sequence length="120" mass="13312">MIKQIATVAIYVEDQQQAKLFWTEKVGFTVTAEHPMGPNALWLEVAPAGGGSRLVLYPKSMMKGWEEQKASIVFECDDIMSTYATMKANGVEFNGEPNEMQWGTYASISDPDGNQFLLKG</sequence>
<dbReference type="InterPro" id="IPR004360">
    <property type="entry name" value="Glyas_Fos-R_dOase_dom"/>
</dbReference>
<reference evidence="2 5" key="2">
    <citation type="submission" date="2022-05" db="EMBL/GenBank/DDBJ databases">
        <title>Genome Sequencing of Bee-Associated Microbes.</title>
        <authorList>
            <person name="Dunlap C."/>
        </authorList>
    </citation>
    <scope>NUCLEOTIDE SEQUENCE [LARGE SCALE GENOMIC DNA]</scope>
    <source>
        <strain evidence="2 5">NRRL B-14613</strain>
    </source>
</reference>
<feature type="domain" description="VOC" evidence="1">
    <location>
        <begin position="4"/>
        <end position="120"/>
    </location>
</feature>
<gene>
    <name evidence="3" type="ORF">FLT43_11150</name>
    <name evidence="2" type="ORF">M5W83_10545</name>
</gene>
<dbReference type="SUPFAM" id="SSF54593">
    <property type="entry name" value="Glyoxalase/Bleomycin resistance protein/Dihydroxybiphenyl dioxygenase"/>
    <property type="match status" value="1"/>
</dbReference>
<evidence type="ECO:0000313" key="4">
    <source>
        <dbReference type="Proteomes" id="UP000315377"/>
    </source>
</evidence>
<dbReference type="Gene3D" id="3.10.180.10">
    <property type="entry name" value="2,3-Dihydroxybiphenyl 1,2-Dioxygenase, domain 1"/>
    <property type="match status" value="1"/>
</dbReference>
<dbReference type="PROSITE" id="PS51819">
    <property type="entry name" value="VOC"/>
    <property type="match status" value="1"/>
</dbReference>
<reference evidence="3 4" key="1">
    <citation type="submission" date="2019-07" db="EMBL/GenBank/DDBJ databases">
        <title>Paenibacillus thiaminolyticus NRRL B-4156.</title>
        <authorList>
            <person name="Hehnly C."/>
            <person name="Zhang L."/>
        </authorList>
    </citation>
    <scope>NUCLEOTIDE SEQUENCE [LARGE SCALE GENOMIC DNA]</scope>
    <source>
        <strain evidence="3 4">NRRL B-4156</strain>
    </source>
</reference>
<dbReference type="InterPro" id="IPR037523">
    <property type="entry name" value="VOC_core"/>
</dbReference>
<accession>A0AAP9DTQ7</accession>
<evidence type="ECO:0000313" key="5">
    <source>
        <dbReference type="Proteomes" id="UP001209276"/>
    </source>
</evidence>
<dbReference type="GeneID" id="76996521"/>
<evidence type="ECO:0000313" key="3">
    <source>
        <dbReference type="EMBL" id="QDM43992.1"/>
    </source>
</evidence>
<evidence type="ECO:0000313" key="2">
    <source>
        <dbReference type="EMBL" id="MCY9607586.1"/>
    </source>
</evidence>
<dbReference type="PANTHER" id="PTHR36437:SF2">
    <property type="entry name" value="GLYOXALASE_BLEOMYCIN RESISTANCE PROTEIN_DIOXYGENASE"/>
    <property type="match status" value="1"/>
</dbReference>
<dbReference type="EMBL" id="CP041405">
    <property type="protein sequence ID" value="QDM43992.1"/>
    <property type="molecule type" value="Genomic_DNA"/>
</dbReference>
<dbReference type="Proteomes" id="UP001209276">
    <property type="component" value="Unassembled WGS sequence"/>
</dbReference>
<dbReference type="PANTHER" id="PTHR36437">
    <property type="entry name" value="GLYOXALASE/BLEOMYCIN RESISTANCE PROTEIN/DIOXYGENASE"/>
    <property type="match status" value="1"/>
</dbReference>
<keyword evidence="5" id="KW-1185">Reference proteome</keyword>
<evidence type="ECO:0000259" key="1">
    <source>
        <dbReference type="PROSITE" id="PS51819"/>
    </source>
</evidence>
<dbReference type="RefSeq" id="WP_087444834.1">
    <property type="nucleotide sequence ID" value="NZ_CABMNB010000047.1"/>
</dbReference>
<organism evidence="3 4">
    <name type="scientific">Paenibacillus thiaminolyticus</name>
    <name type="common">Bacillus thiaminolyticus</name>
    <dbReference type="NCBI Taxonomy" id="49283"/>
    <lineage>
        <taxon>Bacteria</taxon>
        <taxon>Bacillati</taxon>
        <taxon>Bacillota</taxon>
        <taxon>Bacilli</taxon>
        <taxon>Bacillales</taxon>
        <taxon>Paenibacillaceae</taxon>
        <taxon>Paenibacillus</taxon>
    </lineage>
</organism>
<proteinExistence type="predicted"/>
<dbReference type="Proteomes" id="UP000315377">
    <property type="component" value="Chromosome"/>
</dbReference>
<dbReference type="EMBL" id="JAMDMM010000021">
    <property type="protein sequence ID" value="MCY9607586.1"/>
    <property type="molecule type" value="Genomic_DNA"/>
</dbReference>
<dbReference type="InterPro" id="IPR029068">
    <property type="entry name" value="Glyas_Bleomycin-R_OHBP_Dase"/>
</dbReference>
<name>A0AAP9DTQ7_PANTH</name>
<dbReference type="Pfam" id="PF00903">
    <property type="entry name" value="Glyoxalase"/>
    <property type="match status" value="1"/>
</dbReference>
<dbReference type="CDD" id="cd07263">
    <property type="entry name" value="VOC_like"/>
    <property type="match status" value="1"/>
</dbReference>